<dbReference type="PANTHER" id="PTHR11645:SF27">
    <property type="entry name" value="HYPOTHETICAL PYRROLINE-5-CARBOXYLATE REDUCTASE (EUROFUNG)"/>
    <property type="match status" value="1"/>
</dbReference>
<feature type="domain" description="Pyrroline-5-carboxylate reductase dimerisation" evidence="2">
    <location>
        <begin position="80"/>
        <end position="178"/>
    </location>
</feature>
<dbReference type="SUPFAM" id="SSF48179">
    <property type="entry name" value="6-phosphogluconate dehydrogenase C-terminal domain-like"/>
    <property type="match status" value="1"/>
</dbReference>
<dbReference type="Proteomes" id="UP000325558">
    <property type="component" value="Unassembled WGS sequence"/>
</dbReference>
<evidence type="ECO:0000256" key="1">
    <source>
        <dbReference type="SAM" id="MobiDB-lite"/>
    </source>
</evidence>
<dbReference type="GO" id="GO:0055129">
    <property type="term" value="P:L-proline biosynthetic process"/>
    <property type="evidence" value="ECO:0007669"/>
    <property type="project" value="TreeGrafter"/>
</dbReference>
<proteinExistence type="predicted"/>
<protein>
    <submittedName>
        <fullName evidence="3">Pyrroline-5-carboxylate reductase dimerization-domain-containing protein</fullName>
    </submittedName>
</protein>
<gene>
    <name evidence="3" type="ORF">BDV24DRAFT_159399</name>
</gene>
<dbReference type="AlphaFoldDB" id="A0A5N6YLQ3"/>
<evidence type="ECO:0000259" key="2">
    <source>
        <dbReference type="Pfam" id="PF14748"/>
    </source>
</evidence>
<feature type="region of interest" description="Disordered" evidence="1">
    <location>
        <begin position="1"/>
        <end position="23"/>
    </location>
</feature>
<dbReference type="OrthoDB" id="10263291at2759"/>
<reference evidence="3" key="1">
    <citation type="submission" date="2019-04" db="EMBL/GenBank/DDBJ databases">
        <title>Friends and foes A comparative genomics study of 23 Aspergillus species from section Flavi.</title>
        <authorList>
            <consortium name="DOE Joint Genome Institute"/>
            <person name="Kjaerbolling I."/>
            <person name="Vesth T."/>
            <person name="Frisvad J.C."/>
            <person name="Nybo J.L."/>
            <person name="Theobald S."/>
            <person name="Kildgaard S."/>
            <person name="Isbrandt T."/>
            <person name="Kuo A."/>
            <person name="Sato A."/>
            <person name="Lyhne E.K."/>
            <person name="Kogle M.E."/>
            <person name="Wiebenga A."/>
            <person name="Kun R.S."/>
            <person name="Lubbers R.J."/>
            <person name="Makela M.R."/>
            <person name="Barry K."/>
            <person name="Chovatia M."/>
            <person name="Clum A."/>
            <person name="Daum C."/>
            <person name="Haridas S."/>
            <person name="He G."/>
            <person name="LaButti K."/>
            <person name="Lipzen A."/>
            <person name="Mondo S."/>
            <person name="Riley R."/>
            <person name="Salamov A."/>
            <person name="Simmons B.A."/>
            <person name="Magnuson J.K."/>
            <person name="Henrissat B."/>
            <person name="Mortensen U.H."/>
            <person name="Larsen T.O."/>
            <person name="Devries R.P."/>
            <person name="Grigoriev I.V."/>
            <person name="Machida M."/>
            <person name="Baker S.E."/>
            <person name="Andersen M.R."/>
        </authorList>
    </citation>
    <scope>NUCLEOTIDE SEQUENCE</scope>
    <source>
        <strain evidence="3">CBS 117612</strain>
    </source>
</reference>
<dbReference type="EMBL" id="ML737119">
    <property type="protein sequence ID" value="KAE8345536.1"/>
    <property type="molecule type" value="Genomic_DNA"/>
</dbReference>
<dbReference type="GO" id="GO:0004735">
    <property type="term" value="F:pyrroline-5-carboxylate reductase activity"/>
    <property type="evidence" value="ECO:0007669"/>
    <property type="project" value="TreeGrafter"/>
</dbReference>
<dbReference type="Gene3D" id="3.40.50.720">
    <property type="entry name" value="NAD(P)-binding Rossmann-like Domain"/>
    <property type="match status" value="1"/>
</dbReference>
<dbReference type="PANTHER" id="PTHR11645">
    <property type="entry name" value="PYRROLINE-5-CARBOXYLATE REDUCTASE"/>
    <property type="match status" value="1"/>
</dbReference>
<dbReference type="Pfam" id="PF14748">
    <property type="entry name" value="P5CR_dimer"/>
    <property type="match status" value="1"/>
</dbReference>
<dbReference type="InterPro" id="IPR008927">
    <property type="entry name" value="6-PGluconate_DH-like_C_sf"/>
</dbReference>
<sequence>MEEDWTRQKHEEALYGSETTTSNASDGAWAVRALPTIAAQVSESLTANEISEPAVPEPYLQITNAIFKEIGRTVQVEPRLMNATAIARGATPAFSAVVCDAQIVAAVAVGLSRDPVHTVISQSMKGTATMLQSGMHPAMLKDQGTSPAGCTIGILIIPEDGAVRCPLGLALREAATLARLMETTDHANYSRQ</sequence>
<name>A0A5N6YLQ3_9EURO</name>
<dbReference type="Gene3D" id="1.10.3730.10">
    <property type="entry name" value="ProC C-terminal domain-like"/>
    <property type="match status" value="1"/>
</dbReference>
<dbReference type="InterPro" id="IPR029036">
    <property type="entry name" value="P5CR_dimer"/>
</dbReference>
<organism evidence="3">
    <name type="scientific">Aspergillus arachidicola</name>
    <dbReference type="NCBI Taxonomy" id="656916"/>
    <lineage>
        <taxon>Eukaryota</taxon>
        <taxon>Fungi</taxon>
        <taxon>Dikarya</taxon>
        <taxon>Ascomycota</taxon>
        <taxon>Pezizomycotina</taxon>
        <taxon>Eurotiomycetes</taxon>
        <taxon>Eurotiomycetidae</taxon>
        <taxon>Eurotiales</taxon>
        <taxon>Aspergillaceae</taxon>
        <taxon>Aspergillus</taxon>
        <taxon>Aspergillus subgen. Circumdati</taxon>
    </lineage>
</organism>
<evidence type="ECO:0000313" key="3">
    <source>
        <dbReference type="EMBL" id="KAE8345536.1"/>
    </source>
</evidence>
<feature type="compositionally biased region" description="Basic and acidic residues" evidence="1">
    <location>
        <begin position="1"/>
        <end position="13"/>
    </location>
</feature>
<accession>A0A5N6YLQ3</accession>